<dbReference type="Proteomes" id="UP000019118">
    <property type="component" value="Unassembled WGS sequence"/>
</dbReference>
<feature type="domain" description="TPX2 central" evidence="10">
    <location>
        <begin position="201"/>
        <end position="398"/>
    </location>
</feature>
<dbReference type="InterPro" id="IPR009675">
    <property type="entry name" value="TPX2_fam"/>
</dbReference>
<evidence type="ECO:0000313" key="12">
    <source>
        <dbReference type="Proteomes" id="UP000019118"/>
    </source>
</evidence>
<feature type="region of interest" description="Disordered" evidence="8">
    <location>
        <begin position="114"/>
        <end position="148"/>
    </location>
</feature>
<dbReference type="GO" id="GO:0060236">
    <property type="term" value="P:regulation of mitotic spindle organization"/>
    <property type="evidence" value="ECO:0007669"/>
    <property type="project" value="InterPro"/>
</dbReference>
<feature type="region of interest" description="Disordered" evidence="8">
    <location>
        <begin position="388"/>
        <end position="408"/>
    </location>
</feature>
<dbReference type="EnsemblMetazoa" id="XM_019900001.1">
    <property type="protein sequence ID" value="XP_019755560.1"/>
    <property type="gene ID" value="LOC109534350"/>
</dbReference>
<evidence type="ECO:0000256" key="3">
    <source>
        <dbReference type="ARBA" id="ARBA00005885"/>
    </source>
</evidence>
<dbReference type="Pfam" id="PF12214">
    <property type="entry name" value="TPX2_importin"/>
    <property type="match status" value="1"/>
</dbReference>
<dbReference type="InterPro" id="IPR027329">
    <property type="entry name" value="TPX2_C"/>
</dbReference>
<evidence type="ECO:0000256" key="6">
    <source>
        <dbReference type="ARBA" id="ARBA00023242"/>
    </source>
</evidence>
<evidence type="ECO:0000256" key="2">
    <source>
        <dbReference type="ARBA" id="ARBA00004186"/>
    </source>
</evidence>
<dbReference type="Pfam" id="PF06886">
    <property type="entry name" value="TPX2"/>
    <property type="match status" value="1"/>
</dbReference>
<evidence type="ECO:0008006" key="13">
    <source>
        <dbReference type="Google" id="ProtNLM"/>
    </source>
</evidence>
<keyword evidence="12" id="KW-1185">Reference proteome</keyword>
<evidence type="ECO:0000256" key="1">
    <source>
        <dbReference type="ARBA" id="ARBA00004123"/>
    </source>
</evidence>
<evidence type="ECO:0000256" key="5">
    <source>
        <dbReference type="ARBA" id="ARBA00023212"/>
    </source>
</evidence>
<reference evidence="12" key="1">
    <citation type="journal article" date="2013" name="Genome Biol.">
        <title>Draft genome of the mountain pine beetle, Dendroctonus ponderosae Hopkins, a major forest pest.</title>
        <authorList>
            <person name="Keeling C.I."/>
            <person name="Yuen M.M."/>
            <person name="Liao N.Y."/>
            <person name="Docking T.R."/>
            <person name="Chan S.K."/>
            <person name="Taylor G.A."/>
            <person name="Palmquist D.L."/>
            <person name="Jackman S.D."/>
            <person name="Nguyen A."/>
            <person name="Li M."/>
            <person name="Henderson H."/>
            <person name="Janes J.K."/>
            <person name="Zhao Y."/>
            <person name="Pandoh P."/>
            <person name="Moore R."/>
            <person name="Sperling F.A."/>
            <person name="Huber D.P."/>
            <person name="Birol I."/>
            <person name="Jones S.J."/>
            <person name="Bohlmann J."/>
        </authorList>
    </citation>
    <scope>NUCLEOTIDE SEQUENCE</scope>
</reference>
<feature type="domain" description="TPX2 C-terminal" evidence="9">
    <location>
        <begin position="443"/>
        <end position="514"/>
    </location>
</feature>
<evidence type="ECO:0000313" key="11">
    <source>
        <dbReference type="EnsemblMetazoa" id="XP_019755560.1"/>
    </source>
</evidence>
<reference evidence="11" key="2">
    <citation type="submission" date="2024-08" db="UniProtKB">
        <authorList>
            <consortium name="EnsemblMetazoa"/>
        </authorList>
    </citation>
    <scope>IDENTIFICATION</scope>
</reference>
<sequence length="529" mass="61095">MADDSAFVFNVPTNVSFTNDSDDFNENVDQYFSINNENNPPNVQPDVRYSSRLDEKSMYFSPNLMYDFGECETVEMRRSMSVGNLIMFSETEDRGEEETSTVERVREDINNLHMEQGNSTDQQSHYTKGSATLPRHGLSNLQRPADNKRYQSAEKLAKSDSDKYVSFAEAVHQFQTRTPVRFRSKPNGSVESDLHNIGSLQLTYAQSPYLQTKARSRPTGNIQSTMERELTEFENIRKFKIKARPVNKKILQGPIKPQLPVEKRPHTVLQPFNITQVPAKKVVPSSPTFIFHARPAPKPKTPQDAPQPRPAIVQSLKNCNSMQRHSLVKSLQQKPLEKTVPMPFSFERRDKLVQTKRDQYIQKILDEEKRAREFYAKPVPKAIYKKSDGLRRNSASSTDSCKPCDSSTETRCSEFRARPATVLRKEPFVPLPAGKPPTEPVPFHLESEQRRQERERFEMQKRLKEEHIARLRRKQEEKELLMQQEEALRLRKETEYKAQPIKSFKPLVIKPSGKVTVPVSPKTHKRHLD</sequence>
<evidence type="ECO:0000256" key="7">
    <source>
        <dbReference type="SAM" id="Coils"/>
    </source>
</evidence>
<evidence type="ECO:0000259" key="10">
    <source>
        <dbReference type="Pfam" id="PF12214"/>
    </source>
</evidence>
<comment type="similarity">
    <text evidence="3">Belongs to the TPX2 family.</text>
</comment>
<protein>
    <recommendedName>
        <fullName evidence="13">TPX2 C-terminal domain-containing protein</fullName>
    </recommendedName>
</protein>
<keyword evidence="7" id="KW-0175">Coiled coil</keyword>
<name>A0AAR5P389_DENPD</name>
<keyword evidence="5" id="KW-0206">Cytoskeleton</keyword>
<organism evidence="11 12">
    <name type="scientific">Dendroctonus ponderosae</name>
    <name type="common">Mountain pine beetle</name>
    <dbReference type="NCBI Taxonomy" id="77166"/>
    <lineage>
        <taxon>Eukaryota</taxon>
        <taxon>Metazoa</taxon>
        <taxon>Ecdysozoa</taxon>
        <taxon>Arthropoda</taxon>
        <taxon>Hexapoda</taxon>
        <taxon>Insecta</taxon>
        <taxon>Pterygota</taxon>
        <taxon>Neoptera</taxon>
        <taxon>Endopterygota</taxon>
        <taxon>Coleoptera</taxon>
        <taxon>Polyphaga</taxon>
        <taxon>Cucujiformia</taxon>
        <taxon>Curculionidae</taxon>
        <taxon>Scolytinae</taxon>
        <taxon>Dendroctonus</taxon>
    </lineage>
</organism>
<dbReference type="GO" id="GO:0005874">
    <property type="term" value="C:microtubule"/>
    <property type="evidence" value="ECO:0007669"/>
    <property type="project" value="InterPro"/>
</dbReference>
<dbReference type="InterPro" id="IPR027330">
    <property type="entry name" value="TPX2_central_dom"/>
</dbReference>
<feature type="compositionally biased region" description="Polar residues" evidence="8">
    <location>
        <begin position="393"/>
        <end position="408"/>
    </location>
</feature>
<accession>A0AAR5P389</accession>
<feature type="coiled-coil region" evidence="7">
    <location>
        <begin position="454"/>
        <end position="493"/>
    </location>
</feature>
<dbReference type="PANTHER" id="PTHR14326">
    <property type="entry name" value="TARGETING PROTEIN FOR XKLP2"/>
    <property type="match status" value="1"/>
</dbReference>
<evidence type="ECO:0000259" key="9">
    <source>
        <dbReference type="Pfam" id="PF06886"/>
    </source>
</evidence>
<dbReference type="AlphaFoldDB" id="A0AAR5P389"/>
<dbReference type="PANTHER" id="PTHR14326:SF44">
    <property type="entry name" value="TARGETING PROTEIN FOR XKLP2"/>
    <property type="match status" value="1"/>
</dbReference>
<keyword evidence="4" id="KW-0963">Cytoplasm</keyword>
<comment type="subcellular location">
    <subcellularLocation>
        <location evidence="2">Cytoplasm</location>
        <location evidence="2">Cytoskeleton</location>
        <location evidence="2">Spindle</location>
    </subcellularLocation>
    <subcellularLocation>
        <location evidence="1">Nucleus</location>
    </subcellularLocation>
</comment>
<keyword evidence="6" id="KW-0539">Nucleus</keyword>
<dbReference type="GeneID" id="109534350"/>
<feature type="compositionally biased region" description="Polar residues" evidence="8">
    <location>
        <begin position="116"/>
        <end position="130"/>
    </location>
</feature>
<evidence type="ECO:0000256" key="8">
    <source>
        <dbReference type="SAM" id="MobiDB-lite"/>
    </source>
</evidence>
<dbReference type="GO" id="GO:0005819">
    <property type="term" value="C:spindle"/>
    <property type="evidence" value="ECO:0007669"/>
    <property type="project" value="UniProtKB-SubCell"/>
</dbReference>
<evidence type="ECO:0000256" key="4">
    <source>
        <dbReference type="ARBA" id="ARBA00022490"/>
    </source>
</evidence>
<dbReference type="GO" id="GO:0005634">
    <property type="term" value="C:nucleus"/>
    <property type="evidence" value="ECO:0007669"/>
    <property type="project" value="UniProtKB-SubCell"/>
</dbReference>
<proteinExistence type="inferred from homology"/>